<dbReference type="Proteomes" id="UP001610334">
    <property type="component" value="Unassembled WGS sequence"/>
</dbReference>
<dbReference type="EMBL" id="JBFXLT010000148">
    <property type="protein sequence ID" value="KAL2803186.1"/>
    <property type="molecule type" value="Genomic_DNA"/>
</dbReference>
<organism evidence="1 2">
    <name type="scientific">Aspergillus granulosus</name>
    <dbReference type="NCBI Taxonomy" id="176169"/>
    <lineage>
        <taxon>Eukaryota</taxon>
        <taxon>Fungi</taxon>
        <taxon>Dikarya</taxon>
        <taxon>Ascomycota</taxon>
        <taxon>Pezizomycotina</taxon>
        <taxon>Eurotiomycetes</taxon>
        <taxon>Eurotiomycetidae</taxon>
        <taxon>Eurotiales</taxon>
        <taxon>Aspergillaceae</taxon>
        <taxon>Aspergillus</taxon>
        <taxon>Aspergillus subgen. Nidulantes</taxon>
    </lineage>
</organism>
<proteinExistence type="predicted"/>
<gene>
    <name evidence="1" type="ORF">BJX63DRAFT_412855</name>
</gene>
<comment type="caution">
    <text evidence="1">The sequence shown here is derived from an EMBL/GenBank/DDBJ whole genome shotgun (WGS) entry which is preliminary data.</text>
</comment>
<evidence type="ECO:0000313" key="2">
    <source>
        <dbReference type="Proteomes" id="UP001610334"/>
    </source>
</evidence>
<keyword evidence="2" id="KW-1185">Reference proteome</keyword>
<evidence type="ECO:0000313" key="1">
    <source>
        <dbReference type="EMBL" id="KAL2803186.1"/>
    </source>
</evidence>
<reference evidence="1 2" key="1">
    <citation type="submission" date="2024-07" db="EMBL/GenBank/DDBJ databases">
        <title>Section-level genome sequencing and comparative genomics of Aspergillus sections Usti and Cavernicolus.</title>
        <authorList>
            <consortium name="Lawrence Berkeley National Laboratory"/>
            <person name="Nybo J.L."/>
            <person name="Vesth T.C."/>
            <person name="Theobald S."/>
            <person name="Frisvad J.C."/>
            <person name="Larsen T.O."/>
            <person name="Kjaerboelling I."/>
            <person name="Rothschild-Mancinelli K."/>
            <person name="Lyhne E.K."/>
            <person name="Kogle M.E."/>
            <person name="Barry K."/>
            <person name="Clum A."/>
            <person name="Na H."/>
            <person name="Ledsgaard L."/>
            <person name="Lin J."/>
            <person name="Lipzen A."/>
            <person name="Kuo A."/>
            <person name="Riley R."/>
            <person name="Mondo S."/>
            <person name="Labutti K."/>
            <person name="Haridas S."/>
            <person name="Pangalinan J."/>
            <person name="Salamov A.A."/>
            <person name="Simmons B.A."/>
            <person name="Magnuson J.K."/>
            <person name="Chen J."/>
            <person name="Drula E."/>
            <person name="Henrissat B."/>
            <person name="Wiebenga A."/>
            <person name="Lubbers R.J."/>
            <person name="Gomes A.C."/>
            <person name="Makela M.R."/>
            <person name="Stajich J."/>
            <person name="Grigoriev I.V."/>
            <person name="Mortensen U.H."/>
            <person name="De Vries R.P."/>
            <person name="Baker S.E."/>
            <person name="Andersen M.R."/>
        </authorList>
    </citation>
    <scope>NUCLEOTIDE SEQUENCE [LARGE SCALE GENOMIC DNA]</scope>
    <source>
        <strain evidence="1 2">CBS 588.65</strain>
    </source>
</reference>
<sequence length="56" mass="6704">MKRIPYFCDYSTSKDIEFYTYSRAMVYLEDDEIRGGRDPSFFEFPEPRLGHKPSTN</sequence>
<name>A0ABR4GVT3_9EURO</name>
<accession>A0ABR4GVT3</accession>
<protein>
    <submittedName>
        <fullName evidence="1">Uncharacterized protein</fullName>
    </submittedName>
</protein>